<evidence type="ECO:0000256" key="3">
    <source>
        <dbReference type="ARBA" id="ARBA00009528"/>
    </source>
</evidence>
<comment type="cofactor">
    <cofactor evidence="8">
        <name>Mn(2+)</name>
        <dbReference type="ChEBI" id="CHEBI:29035"/>
    </cofactor>
    <text evidence="8">Binds 2 manganese ions per subunit.</text>
</comment>
<dbReference type="Gene3D" id="3.40.630.10">
    <property type="entry name" value="Zn peptidases"/>
    <property type="match status" value="1"/>
</dbReference>
<dbReference type="Gene3D" id="3.40.220.10">
    <property type="entry name" value="Leucine Aminopeptidase, subunit E, domain 1"/>
    <property type="match status" value="1"/>
</dbReference>
<dbReference type="HAMAP" id="MF_00181">
    <property type="entry name" value="Cytosol_peptidase_M17"/>
    <property type="match status" value="1"/>
</dbReference>
<dbReference type="EMBL" id="VLTJ01000041">
    <property type="protein sequence ID" value="TSH89382.1"/>
    <property type="molecule type" value="Genomic_DNA"/>
</dbReference>
<feature type="binding site" evidence="8">
    <location>
        <position position="281"/>
    </location>
    <ligand>
        <name>Mn(2+)</name>
        <dbReference type="ChEBI" id="CHEBI:29035"/>
        <label>1</label>
    </ligand>
</feature>
<dbReference type="InterPro" id="IPR008283">
    <property type="entry name" value="Peptidase_M17_N"/>
</dbReference>
<dbReference type="Pfam" id="PF02789">
    <property type="entry name" value="Peptidase_M17_N"/>
    <property type="match status" value="1"/>
</dbReference>
<dbReference type="GO" id="GO:0070006">
    <property type="term" value="F:metalloaminopeptidase activity"/>
    <property type="evidence" value="ECO:0007669"/>
    <property type="project" value="InterPro"/>
</dbReference>
<organism evidence="10 11">
    <name type="scientific">Verticiella sediminum</name>
    <dbReference type="NCBI Taxonomy" id="1247510"/>
    <lineage>
        <taxon>Bacteria</taxon>
        <taxon>Pseudomonadati</taxon>
        <taxon>Pseudomonadota</taxon>
        <taxon>Betaproteobacteria</taxon>
        <taxon>Burkholderiales</taxon>
        <taxon>Alcaligenaceae</taxon>
        <taxon>Verticiella</taxon>
    </lineage>
</organism>
<accession>A0A556A926</accession>
<feature type="binding site" evidence="8">
    <location>
        <position position="360"/>
    </location>
    <ligand>
        <name>Mn(2+)</name>
        <dbReference type="ChEBI" id="CHEBI:29035"/>
        <label>1</label>
    </ligand>
</feature>
<evidence type="ECO:0000313" key="11">
    <source>
        <dbReference type="Proteomes" id="UP000318405"/>
    </source>
</evidence>
<dbReference type="CDD" id="cd00433">
    <property type="entry name" value="Peptidase_M17"/>
    <property type="match status" value="1"/>
</dbReference>
<evidence type="ECO:0000256" key="8">
    <source>
        <dbReference type="HAMAP-Rule" id="MF_00181"/>
    </source>
</evidence>
<feature type="active site" evidence="8">
    <location>
        <position position="288"/>
    </location>
</feature>
<keyword evidence="11" id="KW-1185">Reference proteome</keyword>
<dbReference type="PANTHER" id="PTHR11963:SF23">
    <property type="entry name" value="CYTOSOL AMINOPEPTIDASE"/>
    <property type="match status" value="1"/>
</dbReference>
<dbReference type="NCBIfam" id="NF002074">
    <property type="entry name" value="PRK00913.1-4"/>
    <property type="match status" value="1"/>
</dbReference>
<evidence type="ECO:0000256" key="7">
    <source>
        <dbReference type="ARBA" id="ARBA00023211"/>
    </source>
</evidence>
<feature type="domain" description="Cytosol aminopeptidase" evidence="9">
    <location>
        <begin position="356"/>
        <end position="363"/>
    </location>
</feature>
<dbReference type="SUPFAM" id="SSF53187">
    <property type="entry name" value="Zn-dependent exopeptidases"/>
    <property type="match status" value="1"/>
</dbReference>
<dbReference type="InterPro" id="IPR011356">
    <property type="entry name" value="Leucine_aapep/pepB"/>
</dbReference>
<comment type="catalytic activity">
    <reaction evidence="1 8">
        <text>Release of an N-terminal amino acid, Xaa-|-Yaa-, in which Xaa is preferably Leu, but may be other amino acids including Pro although not Arg or Lys, and Yaa may be Pro. Amino acid amides and methyl esters are also readily hydrolyzed, but rates on arylamides are exceedingly low.</text>
        <dbReference type="EC" id="3.4.11.1"/>
    </reaction>
</comment>
<feature type="active site" evidence="8">
    <location>
        <position position="362"/>
    </location>
</feature>
<keyword evidence="7 8" id="KW-0464">Manganese</keyword>
<keyword evidence="8" id="KW-0479">Metal-binding</keyword>
<dbReference type="InterPro" id="IPR000819">
    <property type="entry name" value="Peptidase_M17_C"/>
</dbReference>
<sequence length="510" mass="52585">MEFSTQNLAPEKIKTAVLAVGVYTGGQLTPAAQAIDAASQGAVRAVLDGEFKAGRGSVLVLRQLAGVAAARVLLVGLGKADELTPRHYAALLAASSARLASFGNKDAATALAEVEVPNLSLQQRAAQVAIAAVCAAYRYETTFGKRDQDGVALAKVAVLASRATATQIQAGLAEGRAIGNGMNAARELGNLPGNVCTPTYLGEAARKAGADNGFKVEVLERKQIEALKMGAFLSVAKGSDEPPRFIVMRYEGAKPAGKRAKGAAAEAAAPYVLVGKGVTFDSGGISIKPAATMDEMKFDMCGAASVVGALTAVAQLKLPINVVGLIPATENLPSGRANKPGDVVTSMSGQTIEVLNTDAEGRLLLCDALTYAERFAPASVIDIATLTGACVVALGHVNTGLFSTDDGLADELLAASRAAVDPTWRMPIEDEYQPQLKSPFADIANIGGPPAGAVTAACFLSRFTRKYKWAHLDIAGTAWKGGKEKGATGRPVPLLVNYLLAQTGKAGKKA</sequence>
<keyword evidence="8" id="KW-0963">Cytoplasm</keyword>
<evidence type="ECO:0000256" key="5">
    <source>
        <dbReference type="ARBA" id="ARBA00022670"/>
    </source>
</evidence>
<dbReference type="RefSeq" id="WP_143950786.1">
    <property type="nucleotide sequence ID" value="NZ_BAABMB010000005.1"/>
</dbReference>
<feature type="binding site" evidence="8">
    <location>
        <position position="360"/>
    </location>
    <ligand>
        <name>Mn(2+)</name>
        <dbReference type="ChEBI" id="CHEBI:29035"/>
        <label>2</label>
    </ligand>
</feature>
<gene>
    <name evidence="8" type="primary">pepA</name>
    <name evidence="10" type="ORF">FOZ76_23790</name>
</gene>
<comment type="function">
    <text evidence="8">Presumably involved in the processing and regular turnover of intracellular proteins. Catalyzes the removal of unsubstituted N-terminal amino acids from various peptides.</text>
</comment>
<dbReference type="GO" id="GO:0030145">
    <property type="term" value="F:manganese ion binding"/>
    <property type="evidence" value="ECO:0007669"/>
    <property type="project" value="UniProtKB-UniRule"/>
</dbReference>
<evidence type="ECO:0000256" key="2">
    <source>
        <dbReference type="ARBA" id="ARBA00000967"/>
    </source>
</evidence>
<feature type="binding site" evidence="8">
    <location>
        <position position="281"/>
    </location>
    <ligand>
        <name>Mn(2+)</name>
        <dbReference type="ChEBI" id="CHEBI:29035"/>
        <label>2</label>
    </ligand>
</feature>
<reference evidence="10 11" key="1">
    <citation type="submission" date="2019-07" db="EMBL/GenBank/DDBJ databases">
        <title>Qingshengfaniella alkalisoli gen. nov., sp. nov., isolated from saline soil.</title>
        <authorList>
            <person name="Xu L."/>
            <person name="Huang X.-X."/>
            <person name="Sun J.-Q."/>
        </authorList>
    </citation>
    <scope>NUCLEOTIDE SEQUENCE [LARGE SCALE GENOMIC DNA]</scope>
    <source>
        <strain evidence="10 11">DSM 27279</strain>
    </source>
</reference>
<dbReference type="SUPFAM" id="SSF52949">
    <property type="entry name" value="Macro domain-like"/>
    <property type="match status" value="1"/>
</dbReference>
<keyword evidence="4 8" id="KW-0031">Aminopeptidase</keyword>
<comment type="subcellular location">
    <subcellularLocation>
        <location evidence="8">Cytoplasm</location>
    </subcellularLocation>
</comment>
<evidence type="ECO:0000256" key="4">
    <source>
        <dbReference type="ARBA" id="ARBA00022438"/>
    </source>
</evidence>
<comment type="similarity">
    <text evidence="3 8">Belongs to the peptidase M17 family.</text>
</comment>
<dbReference type="Proteomes" id="UP000318405">
    <property type="component" value="Unassembled WGS sequence"/>
</dbReference>
<evidence type="ECO:0000256" key="6">
    <source>
        <dbReference type="ARBA" id="ARBA00022801"/>
    </source>
</evidence>
<keyword evidence="5 8" id="KW-0645">Protease</keyword>
<dbReference type="InterPro" id="IPR043472">
    <property type="entry name" value="Macro_dom-like"/>
</dbReference>
<dbReference type="EC" id="3.4.11.10" evidence="8"/>
<dbReference type="PRINTS" id="PR00481">
    <property type="entry name" value="LAMNOPPTDASE"/>
</dbReference>
<dbReference type="EC" id="3.4.11.1" evidence="8"/>
<name>A0A556A926_9BURK</name>
<dbReference type="PANTHER" id="PTHR11963">
    <property type="entry name" value="LEUCINE AMINOPEPTIDASE-RELATED"/>
    <property type="match status" value="1"/>
</dbReference>
<dbReference type="GO" id="GO:0006508">
    <property type="term" value="P:proteolysis"/>
    <property type="evidence" value="ECO:0007669"/>
    <property type="project" value="UniProtKB-KW"/>
</dbReference>
<dbReference type="PROSITE" id="PS00631">
    <property type="entry name" value="CYTOSOL_AP"/>
    <property type="match status" value="1"/>
</dbReference>
<feature type="binding site" evidence="8">
    <location>
        <position position="276"/>
    </location>
    <ligand>
        <name>Mn(2+)</name>
        <dbReference type="ChEBI" id="CHEBI:29035"/>
        <label>2</label>
    </ligand>
</feature>
<dbReference type="GO" id="GO:0005737">
    <property type="term" value="C:cytoplasm"/>
    <property type="evidence" value="ECO:0007669"/>
    <property type="project" value="UniProtKB-SubCell"/>
</dbReference>
<evidence type="ECO:0000313" key="10">
    <source>
        <dbReference type="EMBL" id="TSH89382.1"/>
    </source>
</evidence>
<dbReference type="OrthoDB" id="9809354at2"/>
<keyword evidence="6 8" id="KW-0378">Hydrolase</keyword>
<comment type="catalytic activity">
    <reaction evidence="2 8">
        <text>Release of an N-terminal amino acid, preferentially leucine, but not glutamic or aspartic acids.</text>
        <dbReference type="EC" id="3.4.11.10"/>
    </reaction>
</comment>
<dbReference type="Pfam" id="PF00883">
    <property type="entry name" value="Peptidase_M17"/>
    <property type="match status" value="1"/>
</dbReference>
<feature type="binding site" evidence="8">
    <location>
        <position position="358"/>
    </location>
    <ligand>
        <name>Mn(2+)</name>
        <dbReference type="ChEBI" id="CHEBI:29035"/>
        <label>1</label>
    </ligand>
</feature>
<evidence type="ECO:0000259" key="9">
    <source>
        <dbReference type="PROSITE" id="PS00631"/>
    </source>
</evidence>
<feature type="binding site" evidence="8">
    <location>
        <position position="299"/>
    </location>
    <ligand>
        <name>Mn(2+)</name>
        <dbReference type="ChEBI" id="CHEBI:29035"/>
        <label>2</label>
    </ligand>
</feature>
<evidence type="ECO:0000256" key="1">
    <source>
        <dbReference type="ARBA" id="ARBA00000135"/>
    </source>
</evidence>
<dbReference type="AlphaFoldDB" id="A0A556A926"/>
<proteinExistence type="inferred from homology"/>
<comment type="caution">
    <text evidence="10">The sequence shown here is derived from an EMBL/GenBank/DDBJ whole genome shotgun (WGS) entry which is preliminary data.</text>
</comment>
<protein>
    <recommendedName>
        <fullName evidence="8">Probable cytosol aminopeptidase</fullName>
        <ecNumber evidence="8">3.4.11.1</ecNumber>
    </recommendedName>
    <alternativeName>
        <fullName evidence="8">Leucine aminopeptidase</fullName>
        <shortName evidence="8">LAP</shortName>
        <ecNumber evidence="8">3.4.11.10</ecNumber>
    </alternativeName>
    <alternativeName>
        <fullName evidence="8">Leucyl aminopeptidase</fullName>
    </alternativeName>
</protein>
<dbReference type="InterPro" id="IPR023042">
    <property type="entry name" value="Peptidase_M17_leu_NH2_pept"/>
</dbReference>